<dbReference type="InterPro" id="IPR013126">
    <property type="entry name" value="Hsp_70_fam"/>
</dbReference>
<name>X6NNR5_RETFI</name>
<dbReference type="InterPro" id="IPR018181">
    <property type="entry name" value="Heat_shock_70_CS"/>
</dbReference>
<gene>
    <name evidence="4" type="ORF">RFI_10117</name>
</gene>
<dbReference type="Gene3D" id="3.90.640.10">
    <property type="entry name" value="Actin, Chain A, domain 4"/>
    <property type="match status" value="1"/>
</dbReference>
<reference evidence="4 5" key="1">
    <citation type="journal article" date="2013" name="Curr. Biol.">
        <title>The Genome of the Foraminiferan Reticulomyxa filosa.</title>
        <authorList>
            <person name="Glockner G."/>
            <person name="Hulsmann N."/>
            <person name="Schleicher M."/>
            <person name="Noegel A.A."/>
            <person name="Eichinger L."/>
            <person name="Gallinger C."/>
            <person name="Pawlowski J."/>
            <person name="Sierra R."/>
            <person name="Euteneuer U."/>
            <person name="Pillet L."/>
            <person name="Moustafa A."/>
            <person name="Platzer M."/>
            <person name="Groth M."/>
            <person name="Szafranski K."/>
            <person name="Schliwa M."/>
        </authorList>
    </citation>
    <scope>NUCLEOTIDE SEQUENCE [LARGE SCALE GENOMIC DNA]</scope>
</reference>
<organism evidence="4 5">
    <name type="scientific">Reticulomyxa filosa</name>
    <dbReference type="NCBI Taxonomy" id="46433"/>
    <lineage>
        <taxon>Eukaryota</taxon>
        <taxon>Sar</taxon>
        <taxon>Rhizaria</taxon>
        <taxon>Retaria</taxon>
        <taxon>Foraminifera</taxon>
        <taxon>Monothalamids</taxon>
        <taxon>Reticulomyxidae</taxon>
        <taxon>Reticulomyxa</taxon>
    </lineage>
</organism>
<evidence type="ECO:0000256" key="1">
    <source>
        <dbReference type="ARBA" id="ARBA00022741"/>
    </source>
</evidence>
<dbReference type="PANTHER" id="PTHR19375">
    <property type="entry name" value="HEAT SHOCK PROTEIN 70KDA"/>
    <property type="match status" value="1"/>
</dbReference>
<dbReference type="OrthoDB" id="206065at2759"/>
<dbReference type="GO" id="GO:0005524">
    <property type="term" value="F:ATP binding"/>
    <property type="evidence" value="ECO:0007669"/>
    <property type="project" value="UniProtKB-KW"/>
</dbReference>
<keyword evidence="4" id="KW-0346">Stress response</keyword>
<evidence type="ECO:0000256" key="3">
    <source>
        <dbReference type="SAM" id="MobiDB-lite"/>
    </source>
</evidence>
<evidence type="ECO:0000256" key="2">
    <source>
        <dbReference type="ARBA" id="ARBA00022840"/>
    </source>
</evidence>
<dbReference type="InterPro" id="IPR043129">
    <property type="entry name" value="ATPase_NBD"/>
</dbReference>
<feature type="region of interest" description="Disordered" evidence="3">
    <location>
        <begin position="201"/>
        <end position="228"/>
    </location>
</feature>
<dbReference type="FunFam" id="3.90.640.10:FF:000003">
    <property type="entry name" value="Molecular chaperone DnaK"/>
    <property type="match status" value="1"/>
</dbReference>
<keyword evidence="2" id="KW-0067">ATP-binding</keyword>
<keyword evidence="1" id="KW-0547">Nucleotide-binding</keyword>
<feature type="non-terminal residue" evidence="4">
    <location>
        <position position="1"/>
    </location>
</feature>
<feature type="compositionally biased region" description="Basic residues" evidence="3">
    <location>
        <begin position="210"/>
        <end position="228"/>
    </location>
</feature>
<dbReference type="SUPFAM" id="SSF53067">
    <property type="entry name" value="Actin-like ATPase domain"/>
    <property type="match status" value="1"/>
</dbReference>
<dbReference type="Gene3D" id="3.30.420.40">
    <property type="match status" value="1"/>
</dbReference>
<evidence type="ECO:0000313" key="4">
    <source>
        <dbReference type="EMBL" id="ETO27017.1"/>
    </source>
</evidence>
<keyword evidence="5" id="KW-1185">Reference proteome</keyword>
<protein>
    <submittedName>
        <fullName evidence="4">Heat shock 70 kDa protein C</fullName>
    </submittedName>
</protein>
<accession>X6NNR5</accession>
<dbReference type="GO" id="GO:0140662">
    <property type="term" value="F:ATP-dependent protein folding chaperone"/>
    <property type="evidence" value="ECO:0007669"/>
    <property type="project" value="InterPro"/>
</dbReference>
<evidence type="ECO:0000313" key="5">
    <source>
        <dbReference type="Proteomes" id="UP000023152"/>
    </source>
</evidence>
<dbReference type="EMBL" id="ASPP01007509">
    <property type="protein sequence ID" value="ETO27017.1"/>
    <property type="molecule type" value="Genomic_DNA"/>
</dbReference>
<dbReference type="Proteomes" id="UP000023152">
    <property type="component" value="Unassembled WGS sequence"/>
</dbReference>
<dbReference type="Pfam" id="PF00012">
    <property type="entry name" value="HSP70"/>
    <property type="match status" value="1"/>
</dbReference>
<dbReference type="AlphaFoldDB" id="X6NNR5"/>
<dbReference type="PROSITE" id="PS01036">
    <property type="entry name" value="HSP70_3"/>
    <property type="match status" value="1"/>
</dbReference>
<comment type="caution">
    <text evidence="4">The sequence shown here is derived from an EMBL/GenBank/DDBJ whole genome shotgun (WGS) entry which is preliminary data.</text>
</comment>
<sequence>LGVSLAHIEEKKIKMEAVTESVKFGGEDITNRLVAYMAGQFTNNNKDHYDELTRDVKVVEILRSHCVEAQAKLSTQKTYKKVIRDFHQGKNFQFNLSRTKFEELCKDHFLKCLQSVDEVLEKGGTFKTDIDAVYLVGGCTKIPKLRELIEKHVGISDVCVDKHCNSAVMQGTVIHAMILGSKMQADQSMTHLDVIWDDEKEAEKKEEEKKRRKKSRRTKMKRKKWKQK</sequence>
<proteinExistence type="predicted"/>
<dbReference type="OMA" id="CILAMTT"/>